<keyword evidence="3" id="KW-0540">Nuclease</keyword>
<dbReference type="InterPro" id="IPR004843">
    <property type="entry name" value="Calcineurin-like_PHP"/>
</dbReference>
<evidence type="ECO:0000256" key="1">
    <source>
        <dbReference type="ARBA" id="ARBA00022801"/>
    </source>
</evidence>
<evidence type="ECO:0000259" key="2">
    <source>
        <dbReference type="Pfam" id="PF00149"/>
    </source>
</evidence>
<dbReference type="PIRSF" id="PIRSF033091">
    <property type="entry name" value="Pesterase_YhaO"/>
    <property type="match status" value="1"/>
</dbReference>
<dbReference type="InterPro" id="IPR029052">
    <property type="entry name" value="Metallo-depent_PP-like"/>
</dbReference>
<comment type="caution">
    <text evidence="3">The sequence shown here is derived from an EMBL/GenBank/DDBJ whole genome shotgun (WGS) entry which is preliminary data.</text>
</comment>
<proteinExistence type="predicted"/>
<dbReference type="PANTHER" id="PTHR30337">
    <property type="entry name" value="COMPONENT OF ATP-DEPENDENT DSDNA EXONUCLEASE"/>
    <property type="match status" value="1"/>
</dbReference>
<feature type="domain" description="Calcineurin-like phosphoesterase" evidence="2">
    <location>
        <begin position="5"/>
        <end position="201"/>
    </location>
</feature>
<keyword evidence="3" id="KW-0269">Exonuclease</keyword>
<dbReference type="Pfam" id="PF00149">
    <property type="entry name" value="Metallophos"/>
    <property type="match status" value="1"/>
</dbReference>
<reference evidence="3 4" key="1">
    <citation type="submission" date="2020-07" db="EMBL/GenBank/DDBJ databases">
        <title>Fungal Genomes of the International Space Station.</title>
        <authorList>
            <person name="Seuylemezian A."/>
            <person name="Singh N.K."/>
            <person name="Wood J."/>
            <person name="Venkateswaran K."/>
        </authorList>
    </citation>
    <scope>NUCLEOTIDE SEQUENCE [LARGE SCALE GENOMIC DNA]</scope>
    <source>
        <strain evidence="3 4">PL-B2</strain>
    </source>
</reference>
<evidence type="ECO:0000313" key="4">
    <source>
        <dbReference type="Proteomes" id="UP000769780"/>
    </source>
</evidence>
<keyword evidence="4" id="KW-1185">Reference proteome</keyword>
<protein>
    <submittedName>
        <fullName evidence="3">DNA repair exonuclease</fullName>
    </submittedName>
</protein>
<keyword evidence="1" id="KW-0378">Hydrolase</keyword>
<gene>
    <name evidence="3" type="ORF">H0185_00220</name>
</gene>
<dbReference type="SUPFAM" id="SSF56300">
    <property type="entry name" value="Metallo-dependent phosphatases"/>
    <property type="match status" value="1"/>
</dbReference>
<dbReference type="RefSeq" id="WP_221870047.1">
    <property type="nucleotide sequence ID" value="NZ_JACWFH010000001.1"/>
</dbReference>
<accession>A0ABS7JZ17</accession>
<evidence type="ECO:0000313" key="3">
    <source>
        <dbReference type="EMBL" id="MBY0095244.1"/>
    </source>
</evidence>
<dbReference type="CDD" id="cd00840">
    <property type="entry name" value="MPP_Mre11_N"/>
    <property type="match status" value="1"/>
</dbReference>
<dbReference type="GO" id="GO:0004527">
    <property type="term" value="F:exonuclease activity"/>
    <property type="evidence" value="ECO:0007669"/>
    <property type="project" value="UniProtKB-KW"/>
</dbReference>
<dbReference type="PANTHER" id="PTHR30337:SF7">
    <property type="entry name" value="PHOSPHOESTERASE"/>
    <property type="match status" value="1"/>
</dbReference>
<name>A0ABS7JZ17_9BACI</name>
<dbReference type="Proteomes" id="UP000769780">
    <property type="component" value="Unassembled WGS sequence"/>
</dbReference>
<sequence length="407" mass="46757">MKTVKFLHCADLHLDSPMSGLKYLPEEIFQRLQNSTFKALTNITDIAISTDVDFVLISGDIFDGEDRSLRAQARFRKEMVRLNQNGIQAYIIHGNHDHLAGTWTKMNWPENVHVFGAEVEVKRFIKHDGTTAHLYGFSYPKRHVTERWVEKYGKKTGADFHIGLLHGHVEGVSEHGMYAPFTLPELLQKQFDYWALGHIHKREVLASEPPVIYPGNPQGRNRKENGLKGCYLVSLSEQGADYEFIETNDVLWLDRTLDGSAISSLGSLFDLCQHAVKENRVDGKGVVLTLEIENLRQFETESVSPGFVQELLETLHEHEAEEQDFVWIRDIKLIETTQLQRSQLSVQGEFYHELFTAIDDFEHWEEALSPLYGHHLARKHLSELGEEEKENLLKEAETKLLQLLSQE</sequence>
<dbReference type="InterPro" id="IPR041796">
    <property type="entry name" value="Mre11_N"/>
</dbReference>
<dbReference type="EMBL" id="JACWFH010000001">
    <property type="protein sequence ID" value="MBY0095244.1"/>
    <property type="molecule type" value="Genomic_DNA"/>
</dbReference>
<dbReference type="InterPro" id="IPR050535">
    <property type="entry name" value="DNA_Repair-Maintenance_Comp"/>
</dbReference>
<organism evidence="3 4">
    <name type="scientific">Mesobacillus maritimus</name>
    <dbReference type="NCBI Taxonomy" id="1643336"/>
    <lineage>
        <taxon>Bacteria</taxon>
        <taxon>Bacillati</taxon>
        <taxon>Bacillota</taxon>
        <taxon>Bacilli</taxon>
        <taxon>Bacillales</taxon>
        <taxon>Bacillaceae</taxon>
        <taxon>Mesobacillus</taxon>
    </lineage>
</organism>
<dbReference type="InterPro" id="IPR014576">
    <property type="entry name" value="Pesterase_YhaO"/>
</dbReference>
<dbReference type="Gene3D" id="3.60.21.10">
    <property type="match status" value="1"/>
</dbReference>